<evidence type="ECO:0000256" key="1">
    <source>
        <dbReference type="SAM" id="MobiDB-lite"/>
    </source>
</evidence>
<feature type="compositionally biased region" description="Low complexity" evidence="1">
    <location>
        <begin position="130"/>
        <end position="139"/>
    </location>
</feature>
<keyword evidence="3" id="KW-1185">Reference proteome</keyword>
<reference evidence="2 3" key="1">
    <citation type="journal article" date="2022" name="Allergy">
        <title>Genome assembly and annotation of Periplaneta americana reveal a comprehensive cockroach allergen profile.</title>
        <authorList>
            <person name="Wang L."/>
            <person name="Xiong Q."/>
            <person name="Saelim N."/>
            <person name="Wang L."/>
            <person name="Nong W."/>
            <person name="Wan A.T."/>
            <person name="Shi M."/>
            <person name="Liu X."/>
            <person name="Cao Q."/>
            <person name="Hui J.H.L."/>
            <person name="Sookrung N."/>
            <person name="Leung T.F."/>
            <person name="Tungtrongchitr A."/>
            <person name="Tsui S.K.W."/>
        </authorList>
    </citation>
    <scope>NUCLEOTIDE SEQUENCE [LARGE SCALE GENOMIC DNA]</scope>
    <source>
        <strain evidence="2">PWHHKU_190912</strain>
    </source>
</reference>
<dbReference type="EMBL" id="JAJSOF020000017">
    <property type="protein sequence ID" value="KAJ4440153.1"/>
    <property type="molecule type" value="Genomic_DNA"/>
</dbReference>
<protein>
    <submittedName>
        <fullName evidence="2">Uncharacterized protein</fullName>
    </submittedName>
</protein>
<dbReference type="Proteomes" id="UP001148838">
    <property type="component" value="Unassembled WGS sequence"/>
</dbReference>
<name>A0ABQ8T1N6_PERAM</name>
<accession>A0ABQ8T1N6</accession>
<proteinExistence type="predicted"/>
<feature type="region of interest" description="Disordered" evidence="1">
    <location>
        <begin position="116"/>
        <end position="139"/>
    </location>
</feature>
<sequence>MGEDEDEGRRGNSVPDRKVFHLLQHELKYETAKVILVWQRGLEDSGVNYTFRNELRRRRSCEDMSVILDGVSNVNMKDYRNAKLIPIMNDTFEHDVLSDLMQGILRSPLDLDFAPTSSPNVHDRNKRATSTSCSSCSGISCRSVDTNEGPL</sequence>
<evidence type="ECO:0000313" key="2">
    <source>
        <dbReference type="EMBL" id="KAJ4440153.1"/>
    </source>
</evidence>
<evidence type="ECO:0000313" key="3">
    <source>
        <dbReference type="Proteomes" id="UP001148838"/>
    </source>
</evidence>
<organism evidence="2 3">
    <name type="scientific">Periplaneta americana</name>
    <name type="common">American cockroach</name>
    <name type="synonym">Blatta americana</name>
    <dbReference type="NCBI Taxonomy" id="6978"/>
    <lineage>
        <taxon>Eukaryota</taxon>
        <taxon>Metazoa</taxon>
        <taxon>Ecdysozoa</taxon>
        <taxon>Arthropoda</taxon>
        <taxon>Hexapoda</taxon>
        <taxon>Insecta</taxon>
        <taxon>Pterygota</taxon>
        <taxon>Neoptera</taxon>
        <taxon>Polyneoptera</taxon>
        <taxon>Dictyoptera</taxon>
        <taxon>Blattodea</taxon>
        <taxon>Blattoidea</taxon>
        <taxon>Blattidae</taxon>
        <taxon>Blattinae</taxon>
        <taxon>Periplaneta</taxon>
    </lineage>
</organism>
<gene>
    <name evidence="2" type="ORF">ANN_08291</name>
</gene>
<comment type="caution">
    <text evidence="2">The sequence shown here is derived from an EMBL/GenBank/DDBJ whole genome shotgun (WGS) entry which is preliminary data.</text>
</comment>